<gene>
    <name evidence="10" type="primary">wdr75</name>
    <name evidence="10" type="ORF">Bhyg_03660</name>
</gene>
<feature type="domain" description="WD repeat-containing protein 75 second beta-propeller" evidence="9">
    <location>
        <begin position="363"/>
        <end position="584"/>
    </location>
</feature>
<dbReference type="InterPro" id="IPR053826">
    <property type="entry name" value="WDR75"/>
</dbReference>
<dbReference type="InterPro" id="IPR015943">
    <property type="entry name" value="WD40/YVTN_repeat-like_dom_sf"/>
</dbReference>
<dbReference type="Pfam" id="PF23869">
    <property type="entry name" value="Beta-prop_WDR75_1st"/>
    <property type="match status" value="1"/>
</dbReference>
<evidence type="ECO:0000313" key="11">
    <source>
        <dbReference type="Proteomes" id="UP001151699"/>
    </source>
</evidence>
<feature type="repeat" description="WD" evidence="8">
    <location>
        <begin position="262"/>
        <end position="300"/>
    </location>
</feature>
<dbReference type="EMBL" id="WJQU01000001">
    <property type="protein sequence ID" value="KAJ6648432.1"/>
    <property type="molecule type" value="Genomic_DNA"/>
</dbReference>
<evidence type="ECO:0000256" key="6">
    <source>
        <dbReference type="ARBA" id="ARBA00023163"/>
    </source>
</evidence>
<keyword evidence="3" id="KW-0698">rRNA processing</keyword>
<comment type="caution">
    <text evidence="10">The sequence shown here is derived from an EMBL/GenBank/DDBJ whole genome shotgun (WGS) entry which is preliminary data.</text>
</comment>
<evidence type="ECO:0000259" key="9">
    <source>
        <dbReference type="Pfam" id="PF23769"/>
    </source>
</evidence>
<dbReference type="PANTHER" id="PTHR44215">
    <property type="entry name" value="WD REPEAT-CONTAINING PROTEIN 75"/>
    <property type="match status" value="1"/>
</dbReference>
<evidence type="ECO:0000256" key="1">
    <source>
        <dbReference type="ARBA" id="ARBA00004604"/>
    </source>
</evidence>
<dbReference type="PANTHER" id="PTHR44215:SF1">
    <property type="entry name" value="WD REPEAT-CONTAINING PROTEIN 75"/>
    <property type="match status" value="1"/>
</dbReference>
<dbReference type="InterPro" id="IPR036322">
    <property type="entry name" value="WD40_repeat_dom_sf"/>
</dbReference>
<dbReference type="GO" id="GO:0003723">
    <property type="term" value="F:RNA binding"/>
    <property type="evidence" value="ECO:0007669"/>
    <property type="project" value="InterPro"/>
</dbReference>
<protein>
    <submittedName>
        <fullName evidence="10">WD repeat-containing protein 75</fullName>
    </submittedName>
</protein>
<dbReference type="GO" id="GO:0045943">
    <property type="term" value="P:positive regulation of transcription by RNA polymerase I"/>
    <property type="evidence" value="ECO:0007669"/>
    <property type="project" value="InterPro"/>
</dbReference>
<dbReference type="PROSITE" id="PS50082">
    <property type="entry name" value="WD_REPEATS_2"/>
    <property type="match status" value="2"/>
</dbReference>
<evidence type="ECO:0000256" key="2">
    <source>
        <dbReference type="ARBA" id="ARBA00022517"/>
    </source>
</evidence>
<feature type="domain" description="WD repeat-containing protein 75 second beta-propeller" evidence="9">
    <location>
        <begin position="792"/>
        <end position="909"/>
    </location>
</feature>
<dbReference type="Proteomes" id="UP001151699">
    <property type="component" value="Chromosome A"/>
</dbReference>
<dbReference type="AlphaFoldDB" id="A0A9Q0NEG3"/>
<evidence type="ECO:0000256" key="5">
    <source>
        <dbReference type="ARBA" id="ARBA00022737"/>
    </source>
</evidence>
<dbReference type="Gene3D" id="2.130.10.10">
    <property type="entry name" value="YVTN repeat-like/Quinoprotein amine dehydrogenase"/>
    <property type="match status" value="2"/>
</dbReference>
<dbReference type="SMART" id="SM00320">
    <property type="entry name" value="WD40"/>
    <property type="match status" value="6"/>
</dbReference>
<organism evidence="10 11">
    <name type="scientific">Pseudolycoriella hygida</name>
    <dbReference type="NCBI Taxonomy" id="35572"/>
    <lineage>
        <taxon>Eukaryota</taxon>
        <taxon>Metazoa</taxon>
        <taxon>Ecdysozoa</taxon>
        <taxon>Arthropoda</taxon>
        <taxon>Hexapoda</taxon>
        <taxon>Insecta</taxon>
        <taxon>Pterygota</taxon>
        <taxon>Neoptera</taxon>
        <taxon>Endopterygota</taxon>
        <taxon>Diptera</taxon>
        <taxon>Nematocera</taxon>
        <taxon>Sciaroidea</taxon>
        <taxon>Sciaridae</taxon>
        <taxon>Pseudolycoriella</taxon>
    </lineage>
</organism>
<dbReference type="InterPro" id="IPR001680">
    <property type="entry name" value="WD40_rpt"/>
</dbReference>
<dbReference type="GO" id="GO:0006364">
    <property type="term" value="P:rRNA processing"/>
    <property type="evidence" value="ECO:0007669"/>
    <property type="project" value="UniProtKB-KW"/>
</dbReference>
<dbReference type="OrthoDB" id="4096at2759"/>
<keyword evidence="2" id="KW-0690">Ribosome biogenesis</keyword>
<name>A0A9Q0NEG3_9DIPT</name>
<keyword evidence="7" id="KW-0539">Nucleus</keyword>
<comment type="subcellular location">
    <subcellularLocation>
        <location evidence="1">Nucleus</location>
        <location evidence="1">Nucleolus</location>
    </subcellularLocation>
</comment>
<keyword evidence="4 8" id="KW-0853">WD repeat</keyword>
<reference evidence="10" key="1">
    <citation type="submission" date="2022-07" db="EMBL/GenBank/DDBJ databases">
        <authorList>
            <person name="Trinca V."/>
            <person name="Uliana J.V.C."/>
            <person name="Torres T.T."/>
            <person name="Ward R.J."/>
            <person name="Monesi N."/>
        </authorList>
    </citation>
    <scope>NUCLEOTIDE SEQUENCE</scope>
    <source>
        <strain evidence="10">HSMRA1968</strain>
        <tissue evidence="10">Whole embryos</tissue>
    </source>
</reference>
<evidence type="ECO:0000256" key="8">
    <source>
        <dbReference type="PROSITE-ProRule" id="PRU00221"/>
    </source>
</evidence>
<accession>A0A9Q0NEG3</accession>
<evidence type="ECO:0000313" key="10">
    <source>
        <dbReference type="EMBL" id="KAJ6648432.1"/>
    </source>
</evidence>
<feature type="repeat" description="WD" evidence="8">
    <location>
        <begin position="460"/>
        <end position="505"/>
    </location>
</feature>
<keyword evidence="6" id="KW-0804">Transcription</keyword>
<keyword evidence="5" id="KW-0677">Repeat</keyword>
<sequence length="1020" mass="115812">MVELINLDTDPQLDDSCQDLVQDRLSLKRVEGGNFIWNPPLFSENEEVLFIIRQPKTVCAYSTNTGEWMCDLDEPTESLVGIHNMPNDTRRLIGCTESGDIVTWKHKSGVIENKVKINFPAKGAVVKVGSFNIISLDASDELLGLITWTYSHDAQVQICIFDLRTGNLKKTVNMKLKQDKGGDHKVAVSEKTVAVIQNNMLFVSNYRNQSNRFSNAGRMINTAVACHPKDETVAVGDETGKIFLYFNLYSTKIPTTKLCHWHHNPVNTICFSASGSRLYSGGDERVLVVWDYLKMEKINTLPRCTGNIVHIVLSSRSTNIAFATDDNGIQIVDSQLNQISVVQNFVRVAHDKTPWPLFPFGLKLDPRTGNIVLNGRAGHIQFYSTDDGRVFSLNTTNENCLSLEQNRILYNTRVTHIACAMHWLVTAESLNDLERFPEIRLKFWKFDTTLQTYVLNTHIESPHEGGVTALEFSSSSSVNNLLCASGGLDKCVKIWSLEESKIISTSSPLDTIDNDSEQSAVKETAETRMCWNCLKTTSYKDLSVNSLVFSQDGSLLCVGFGNTLCIYIPETLRLKCVLSPPSGQCGSANKLIINMSAFSSKAKPAKKERMRERRTEIVQLVKDFLENDDEKLLTKLTEKTKKSVPRDSVKVDPSTMTLAQKEIIFDEILANNELQLYQKLELFQKIGIQVCLPPNLKHKYDEYIRWQLSLMQKEDDLMSRTKDLGSNAKFILQNKLQNYLRSRGDIAPDCLYIRNVTFNDKVETRDNARNGSCQSMEIDKDTKSATNSIRKVMEIKHVVFATGEFSYFVIVCTQNRLLIWNLKTLQLHASLKLSVRHIVVDPCTSLIAAFTFYEELYIFQPNNLYALYERKDMPKIEGAIWLPRRHPKQQSLDVNWQSQSQLYFLTREQELQLLVDESDDEFLTRKATSLKQVFELKPQTPFSAMIPQQITNDSLHKREGVRFGEYGKDAIQSIINLQTHTMPPVSSLAWGVLKSLLPNTRHNLKESDKQEPESGEGFYL</sequence>
<dbReference type="Pfam" id="PF23769">
    <property type="entry name" value="Beta-prop_WDR75_2nd"/>
    <property type="match status" value="2"/>
</dbReference>
<dbReference type="GO" id="GO:2000234">
    <property type="term" value="P:positive regulation of rRNA processing"/>
    <property type="evidence" value="ECO:0007669"/>
    <property type="project" value="TreeGrafter"/>
</dbReference>
<evidence type="ECO:0000256" key="4">
    <source>
        <dbReference type="ARBA" id="ARBA00022574"/>
    </source>
</evidence>
<evidence type="ECO:0000256" key="3">
    <source>
        <dbReference type="ARBA" id="ARBA00022552"/>
    </source>
</evidence>
<dbReference type="InterPro" id="IPR057644">
    <property type="entry name" value="Beta-prop_WDR75_2nd"/>
</dbReference>
<evidence type="ECO:0000256" key="7">
    <source>
        <dbReference type="ARBA" id="ARBA00023242"/>
    </source>
</evidence>
<dbReference type="GO" id="GO:0032040">
    <property type="term" value="C:small-subunit processome"/>
    <property type="evidence" value="ECO:0007669"/>
    <property type="project" value="InterPro"/>
</dbReference>
<keyword evidence="11" id="KW-1185">Reference proteome</keyword>
<dbReference type="SUPFAM" id="SSF50978">
    <property type="entry name" value="WD40 repeat-like"/>
    <property type="match status" value="2"/>
</dbReference>
<proteinExistence type="predicted"/>